<gene>
    <name evidence="1" type="ORF">EAH86_06385</name>
</gene>
<comment type="caution">
    <text evidence="1">The sequence shown here is derived from an EMBL/GenBank/DDBJ whole genome shotgun (WGS) entry which is preliminary data.</text>
</comment>
<dbReference type="OrthoDB" id="4965902at2"/>
<keyword evidence="2" id="KW-1185">Reference proteome</keyword>
<dbReference type="RefSeq" id="WP_140737846.1">
    <property type="nucleotide sequence ID" value="NZ_RCZM01000002.1"/>
</dbReference>
<dbReference type="AlphaFoldDB" id="A0A502CWR4"/>
<accession>A0A502CWR4</accession>
<reference evidence="1 2" key="1">
    <citation type="journal article" date="2019" name="Environ. Microbiol.">
        <title>Species interactions and distinct microbial communities in high Arctic permafrost affected cryosols are associated with the CH4 and CO2 gas fluxes.</title>
        <authorList>
            <person name="Altshuler I."/>
            <person name="Hamel J."/>
            <person name="Turney S."/>
            <person name="Magnuson E."/>
            <person name="Levesque R."/>
            <person name="Greer C."/>
            <person name="Whyte L.G."/>
        </authorList>
    </citation>
    <scope>NUCLEOTIDE SEQUENCE [LARGE SCALE GENOMIC DNA]</scope>
    <source>
        <strain evidence="1 2">S9.3A</strain>
    </source>
</reference>
<evidence type="ECO:0000313" key="1">
    <source>
        <dbReference type="EMBL" id="TPG18035.1"/>
    </source>
</evidence>
<protein>
    <submittedName>
        <fullName evidence="1">Uncharacterized protein</fullName>
    </submittedName>
</protein>
<proteinExistence type="predicted"/>
<evidence type="ECO:0000313" key="2">
    <source>
        <dbReference type="Proteomes" id="UP000317722"/>
    </source>
</evidence>
<sequence length="181" mass="19380">MTPRTRTTTDVDALTQAVQARIEARVAELAAQGRRLDLGDVEDLADRMLAALPSVHPLDQPLGPFYDTSGLVAWLGISRQALFDRVRRGTVLACRTSDGHLVYPSLQFGRNGAVRPGVQEAVGAFSRRAVDGWSIGAWLTTPSEVFDGHSAVDYLVVHRSSPTAVSRVASAAVADASQWAA</sequence>
<name>A0A502CWR4_9MICO</name>
<dbReference type="EMBL" id="RCZM01000002">
    <property type="protein sequence ID" value="TPG18035.1"/>
    <property type="molecule type" value="Genomic_DNA"/>
</dbReference>
<dbReference type="Proteomes" id="UP000317722">
    <property type="component" value="Unassembled WGS sequence"/>
</dbReference>
<organism evidence="1 2">
    <name type="scientific">Pedococcus bigeumensis</name>
    <dbReference type="NCBI Taxonomy" id="433644"/>
    <lineage>
        <taxon>Bacteria</taxon>
        <taxon>Bacillati</taxon>
        <taxon>Actinomycetota</taxon>
        <taxon>Actinomycetes</taxon>
        <taxon>Micrococcales</taxon>
        <taxon>Intrasporangiaceae</taxon>
        <taxon>Pedococcus</taxon>
    </lineage>
</organism>